<keyword evidence="2" id="KW-0812">Transmembrane</keyword>
<keyword evidence="4" id="KW-1185">Reference proteome</keyword>
<reference evidence="3 4" key="1">
    <citation type="submission" date="2018-08" db="EMBL/GenBank/DDBJ databases">
        <title>Mucilaginibacter sp. MYSH2.</title>
        <authorList>
            <person name="Seo T."/>
        </authorList>
    </citation>
    <scope>NUCLEOTIDE SEQUENCE [LARGE SCALE GENOMIC DNA]</scope>
    <source>
        <strain evidence="3 4">MYSH2</strain>
    </source>
</reference>
<keyword evidence="2" id="KW-1133">Transmembrane helix</keyword>
<feature type="transmembrane region" description="Helical" evidence="2">
    <location>
        <begin position="288"/>
        <end position="319"/>
    </location>
</feature>
<feature type="transmembrane region" description="Helical" evidence="2">
    <location>
        <begin position="7"/>
        <end position="24"/>
    </location>
</feature>
<feature type="transmembrane region" description="Helical" evidence="2">
    <location>
        <begin position="74"/>
        <end position="97"/>
    </location>
</feature>
<evidence type="ECO:0000313" key="3">
    <source>
        <dbReference type="EMBL" id="RFZ95410.1"/>
    </source>
</evidence>
<dbReference type="InterPro" id="IPR021280">
    <property type="entry name" value="TMEM260-like"/>
</dbReference>
<feature type="transmembrane region" description="Helical" evidence="2">
    <location>
        <begin position="548"/>
        <end position="566"/>
    </location>
</feature>
<feature type="transmembrane region" description="Helical" evidence="2">
    <location>
        <begin position="249"/>
        <end position="282"/>
    </location>
</feature>
<dbReference type="InterPro" id="IPR052724">
    <property type="entry name" value="GT117_domain-containing"/>
</dbReference>
<feature type="transmembrane region" description="Helical" evidence="2">
    <location>
        <begin position="176"/>
        <end position="207"/>
    </location>
</feature>
<dbReference type="PANTHER" id="PTHR16214">
    <property type="entry name" value="TRANSMEMBRANE PROTEIN 260"/>
    <property type="match status" value="1"/>
</dbReference>
<keyword evidence="2" id="KW-0472">Membrane</keyword>
<organism evidence="3 4">
    <name type="scientific">Mucilaginibacter conchicola</name>
    <dbReference type="NCBI Taxonomy" id="2303333"/>
    <lineage>
        <taxon>Bacteria</taxon>
        <taxon>Pseudomonadati</taxon>
        <taxon>Bacteroidota</taxon>
        <taxon>Sphingobacteriia</taxon>
        <taxon>Sphingobacteriales</taxon>
        <taxon>Sphingobacteriaceae</taxon>
        <taxon>Mucilaginibacter</taxon>
    </lineage>
</organism>
<feature type="transmembrane region" description="Helical" evidence="2">
    <location>
        <begin position="118"/>
        <end position="134"/>
    </location>
</feature>
<dbReference type="Pfam" id="PF11028">
    <property type="entry name" value="TMEM260-like"/>
    <property type="match status" value="1"/>
</dbReference>
<accession>A0A372NZ73</accession>
<feature type="transmembrane region" description="Helical" evidence="2">
    <location>
        <begin position="219"/>
        <end position="237"/>
    </location>
</feature>
<feature type="transmembrane region" description="Helical" evidence="2">
    <location>
        <begin position="578"/>
        <end position="599"/>
    </location>
</feature>
<feature type="region of interest" description="Disordered" evidence="1">
    <location>
        <begin position="1039"/>
        <end position="1058"/>
    </location>
</feature>
<feature type="transmembrane region" description="Helical" evidence="2">
    <location>
        <begin position="331"/>
        <end position="354"/>
    </location>
</feature>
<evidence type="ECO:0000313" key="4">
    <source>
        <dbReference type="Proteomes" id="UP000264217"/>
    </source>
</evidence>
<name>A0A372NZ73_9SPHI</name>
<comment type="caution">
    <text evidence="3">The sequence shown here is derived from an EMBL/GenBank/DDBJ whole genome shotgun (WGS) entry which is preliminary data.</text>
</comment>
<evidence type="ECO:0000256" key="1">
    <source>
        <dbReference type="SAM" id="MobiDB-lite"/>
    </source>
</evidence>
<dbReference type="RefSeq" id="WP_117390973.1">
    <property type="nucleotide sequence ID" value="NZ_QWDC01000001.1"/>
</dbReference>
<feature type="compositionally biased region" description="Low complexity" evidence="1">
    <location>
        <begin position="1043"/>
        <end position="1058"/>
    </location>
</feature>
<sequence length="1058" mass="118976">MNYNKINNIVGWAAGIIASITYILTLEPSTSFWDCGEFIACIYRLQVAHQPGAPLFTMIGKVFSLLSMGDNTKVAYFTNLASALASGATILFLFWTITALAKKLVAKANEEIDLTKTILIMGAGLVGALAYTYSDTFWFSAVESEVYAQSSLCTAIVFWAILKWDAHADEARSDKWIVFIAYVMGLSIGIHLLNLLVIPAIALVIYFRRAKNIDTKGTIGYFLLGCVTVAVILWGVIQFTVKGAAFSDLFFVNTLGMSFNTGAIIFYLLLVGALAFGIIYTLNANNTYLWVAIACFLLVLGFSTGIIGLVAGIAILALLEYVLKVRTRRSILNQVLTCAVFILFGYSSFVMIVIRAKAGTNLNNSDPEDAFALNSYLNRDQYGETPLLYGNFFDAQPIDQKEGANLYRRGDTKYEVAGKKLTTIYDRNTLFPRMFSQKDQHPEFYRMWSNLGPEEKPTMATNIGFFATWQVTQMYTRYFLWNFVGRANDQDGQTAQGPDGSWISGFNFGKQLPKSVTDSKSYNRLFFLPLIIGICGLFYHFKRNQRDAGVVTVLFFFTGLAIVLYLNQDPLQPRERDYAYAGSFYAFAIWIGLGVLMIADLLSKKINAKTGAIIATTVCLLAAPVLMASQEWDDHDRSTKMTPHDMAYNYLTSCAPNAILFTYADNDTYPLWYVQEVEGVRPDVRIVNLSLLGTDWYIRQMKGKMNESAPLPITMDNKKFEAGVRDVLYYNDAKIAGPVELKEVFDFLTSDSPNSMVQYNNGESANYLPTKNFRLTVNAEDVIKSGAVPADKKDQIVPEMDWTYPGKYVTKDNLAMMDIIAHNNWKRPIYFATTVPSSNMLGLDRYLYSEGFSYRLMPFKPDSTHAAQENSNTLIMYNNMVNKYKYGNFKTAKYLDHESVNLFYPLVARLYSTLADNLIKEGHQDLAKKALQKYDAVMPSQISSSEIAIRKYYMIEALYRVGDVATATKWVNDIDDYVIDNLKFNYTQYQNNEGTINGRDIQLSLSLLNSLSQSTKDHNQTALATKLEAQLKDYSTKFGGMLQQQQQQEPQGQPEQAE</sequence>
<dbReference type="PANTHER" id="PTHR16214:SF3">
    <property type="entry name" value="TRANSMEMBRANE PROTEIN 260"/>
    <property type="match status" value="1"/>
</dbReference>
<protein>
    <submittedName>
        <fullName evidence="3">DUF2723 domain-containing protein</fullName>
    </submittedName>
</protein>
<feature type="transmembrane region" description="Helical" evidence="2">
    <location>
        <begin position="522"/>
        <end position="541"/>
    </location>
</feature>
<proteinExistence type="predicted"/>
<gene>
    <name evidence="3" type="ORF">D0C36_07775</name>
</gene>
<dbReference type="OrthoDB" id="9807602at2"/>
<dbReference type="EMBL" id="QWDC01000001">
    <property type="protein sequence ID" value="RFZ95410.1"/>
    <property type="molecule type" value="Genomic_DNA"/>
</dbReference>
<evidence type="ECO:0000256" key="2">
    <source>
        <dbReference type="SAM" id="Phobius"/>
    </source>
</evidence>
<dbReference type="AlphaFoldDB" id="A0A372NZ73"/>
<dbReference type="Proteomes" id="UP000264217">
    <property type="component" value="Unassembled WGS sequence"/>
</dbReference>